<dbReference type="GO" id="GO:0004316">
    <property type="term" value="F:3-oxoacyl-[acyl-carrier-protein] reductase (NADPH) activity"/>
    <property type="evidence" value="ECO:0007669"/>
    <property type="project" value="UniProtKB-EC"/>
</dbReference>
<dbReference type="InterPro" id="IPR002347">
    <property type="entry name" value="SDR_fam"/>
</dbReference>
<dbReference type="FunFam" id="3.40.50.720:FF:000084">
    <property type="entry name" value="Short-chain dehydrogenase reductase"/>
    <property type="match status" value="1"/>
</dbReference>
<dbReference type="EMBL" id="CADCTE010000179">
    <property type="protein sequence ID" value="CAA9272498.1"/>
    <property type="molecule type" value="Genomic_DNA"/>
</dbReference>
<dbReference type="PANTHER" id="PTHR42879:SF6">
    <property type="entry name" value="NADPH-DEPENDENT REDUCTASE BACG"/>
    <property type="match status" value="1"/>
</dbReference>
<dbReference type="PANTHER" id="PTHR42879">
    <property type="entry name" value="3-OXOACYL-(ACYL-CARRIER-PROTEIN) REDUCTASE"/>
    <property type="match status" value="1"/>
</dbReference>
<dbReference type="Gene3D" id="3.40.50.720">
    <property type="entry name" value="NAD(P)-binding Rossmann-like Domain"/>
    <property type="match status" value="1"/>
</dbReference>
<accession>A0A6J4JBV6</accession>
<name>A0A6J4JBV6_9MICC</name>
<keyword evidence="2 3" id="KW-0560">Oxidoreductase</keyword>
<dbReference type="InterPro" id="IPR050259">
    <property type="entry name" value="SDR"/>
</dbReference>
<evidence type="ECO:0000313" key="3">
    <source>
        <dbReference type="EMBL" id="CAA9272498.1"/>
    </source>
</evidence>
<sequence>MDLQLAGKTAVVSGGSKGIGREIVTQLASEGANVIAAARGSDALDELVRDCATLSGRVLPFTADMTQESEIQRAVDLATTTWGTVDIAVSNVYPQSTQGFESATDAQFLEEFRTMVMSVVHLTRSVLPHMRAQGGGRLINIGSVTMKGPTYGFPAILSHVTRPAVVGLNKSLANELGESGITVNNIAVGSIKTERARDAFQERTGQDAASFDQLERARVAELSIPLRRMGTPSEVASLAVFLASERGGYITGQTIAVDGGRTGGLY</sequence>
<gene>
    <name evidence="3" type="ORF">AVDCRST_MAG83-3366</name>
</gene>
<reference evidence="3" key="1">
    <citation type="submission" date="2020-02" db="EMBL/GenBank/DDBJ databases">
        <authorList>
            <person name="Meier V. D."/>
        </authorList>
    </citation>
    <scope>NUCLEOTIDE SEQUENCE</scope>
    <source>
        <strain evidence="3">AVDCRST_MAG83</strain>
    </source>
</reference>
<dbReference type="PRINTS" id="PR00081">
    <property type="entry name" value="GDHRDH"/>
</dbReference>
<dbReference type="RefSeq" id="WP_294570011.1">
    <property type="nucleotide sequence ID" value="NZ_CADCTE010000179.1"/>
</dbReference>
<dbReference type="EC" id="1.1.1.100" evidence="3"/>
<dbReference type="Pfam" id="PF13561">
    <property type="entry name" value="adh_short_C2"/>
    <property type="match status" value="1"/>
</dbReference>
<organism evidence="3">
    <name type="scientific">uncultured Arthrobacter sp</name>
    <dbReference type="NCBI Taxonomy" id="114050"/>
    <lineage>
        <taxon>Bacteria</taxon>
        <taxon>Bacillati</taxon>
        <taxon>Actinomycetota</taxon>
        <taxon>Actinomycetes</taxon>
        <taxon>Micrococcales</taxon>
        <taxon>Micrococcaceae</taxon>
        <taxon>Arthrobacter</taxon>
        <taxon>environmental samples</taxon>
    </lineage>
</organism>
<proteinExistence type="inferred from homology"/>
<dbReference type="InterPro" id="IPR036291">
    <property type="entry name" value="NAD(P)-bd_dom_sf"/>
</dbReference>
<comment type="similarity">
    <text evidence="1">Belongs to the short-chain dehydrogenases/reductases (SDR) family.</text>
</comment>
<protein>
    <submittedName>
        <fullName evidence="3">3-oxoacyl-[acyl-carrier protein] reductase</fullName>
        <ecNumber evidence="3">1.1.1.100</ecNumber>
    </submittedName>
</protein>
<evidence type="ECO:0000256" key="2">
    <source>
        <dbReference type="ARBA" id="ARBA00023002"/>
    </source>
</evidence>
<evidence type="ECO:0000256" key="1">
    <source>
        <dbReference type="ARBA" id="ARBA00006484"/>
    </source>
</evidence>
<dbReference type="AlphaFoldDB" id="A0A6J4JBV6"/>
<dbReference type="SUPFAM" id="SSF51735">
    <property type="entry name" value="NAD(P)-binding Rossmann-fold domains"/>
    <property type="match status" value="1"/>
</dbReference>